<reference evidence="1 2" key="1">
    <citation type="submission" date="2017-06" db="EMBL/GenBank/DDBJ databases">
        <title>Draft genome sequence of a variant of Elsinoe murrayae.</title>
        <authorList>
            <person name="Cheng Q."/>
        </authorList>
    </citation>
    <scope>NUCLEOTIDE SEQUENCE [LARGE SCALE GENOMIC DNA]</scope>
    <source>
        <strain evidence="1 2">CQ-2017a</strain>
    </source>
</reference>
<evidence type="ECO:0000313" key="2">
    <source>
        <dbReference type="Proteomes" id="UP000243797"/>
    </source>
</evidence>
<proteinExistence type="predicted"/>
<sequence length="172" mass="19876">MLALKNHVLHRVWQLELLNDLFGGPTNTELLEDMTVSFAGLKIESNTSMPVRLNPEKDPREPPARYEVYPDRFYTSHIRSPQIVYHVEVTHFIRGVESDVSVREYVVDVQRLQVSISRVSVWHKTTPALVKALEIFGASTRSRGVHTNTTWEQFLQDTEDDKFAVESRREQA</sequence>
<protein>
    <submittedName>
        <fullName evidence="1">Uncharacterized protein</fullName>
    </submittedName>
</protein>
<name>A0A2K1QW31_9PEZI</name>
<keyword evidence="2" id="KW-1185">Reference proteome</keyword>
<accession>A0A2K1QW31</accession>
<dbReference type="AlphaFoldDB" id="A0A2K1QW31"/>
<dbReference type="InParanoid" id="A0A2K1QW31"/>
<gene>
    <name evidence="1" type="ORF">CAC42_2444</name>
</gene>
<organism evidence="1 2">
    <name type="scientific">Sphaceloma murrayae</name>
    <dbReference type="NCBI Taxonomy" id="2082308"/>
    <lineage>
        <taxon>Eukaryota</taxon>
        <taxon>Fungi</taxon>
        <taxon>Dikarya</taxon>
        <taxon>Ascomycota</taxon>
        <taxon>Pezizomycotina</taxon>
        <taxon>Dothideomycetes</taxon>
        <taxon>Dothideomycetidae</taxon>
        <taxon>Myriangiales</taxon>
        <taxon>Elsinoaceae</taxon>
        <taxon>Sphaceloma</taxon>
    </lineage>
</organism>
<dbReference type="Proteomes" id="UP000243797">
    <property type="component" value="Unassembled WGS sequence"/>
</dbReference>
<evidence type="ECO:0000313" key="1">
    <source>
        <dbReference type="EMBL" id="PNS19267.1"/>
    </source>
</evidence>
<comment type="caution">
    <text evidence="1">The sequence shown here is derived from an EMBL/GenBank/DDBJ whole genome shotgun (WGS) entry which is preliminary data.</text>
</comment>
<dbReference type="EMBL" id="NKHZ01000032">
    <property type="protein sequence ID" value="PNS19267.1"/>
    <property type="molecule type" value="Genomic_DNA"/>
</dbReference>